<proteinExistence type="predicted"/>
<dbReference type="SUPFAM" id="SSF52374">
    <property type="entry name" value="Nucleotidylyl transferase"/>
    <property type="match status" value="1"/>
</dbReference>
<comment type="caution">
    <text evidence="4">The sequence shown here is derived from an EMBL/GenBank/DDBJ whole genome shotgun (WGS) entry which is preliminary data.</text>
</comment>
<gene>
    <name evidence="4" type="ORF">A2961_03965</name>
</gene>
<dbReference type="InterPro" id="IPR050385">
    <property type="entry name" value="Archaeal_FAD_synthase"/>
</dbReference>
<organism evidence="4 5">
    <name type="scientific">Candidatus Woesebacteria bacterium RIFCSPLOWO2_01_FULL_39_21</name>
    <dbReference type="NCBI Taxonomy" id="1802519"/>
    <lineage>
        <taxon>Bacteria</taxon>
        <taxon>Candidatus Woeseibacteriota</taxon>
    </lineage>
</organism>
<keyword evidence="1" id="KW-0808">Transferase</keyword>
<evidence type="ECO:0000256" key="2">
    <source>
        <dbReference type="ARBA" id="ARBA00022695"/>
    </source>
</evidence>
<dbReference type="Pfam" id="PF01467">
    <property type="entry name" value="CTP_transf_like"/>
    <property type="match status" value="1"/>
</dbReference>
<dbReference type="Proteomes" id="UP000177082">
    <property type="component" value="Unassembled WGS sequence"/>
</dbReference>
<dbReference type="PANTHER" id="PTHR43793:SF2">
    <property type="entry name" value="BIFUNCTIONAL PROTEIN HLDE"/>
    <property type="match status" value="1"/>
</dbReference>
<keyword evidence="2" id="KW-0548">Nucleotidyltransferase</keyword>
<dbReference type="InterPro" id="IPR014729">
    <property type="entry name" value="Rossmann-like_a/b/a_fold"/>
</dbReference>
<reference evidence="4 5" key="1">
    <citation type="journal article" date="2016" name="Nat. Commun.">
        <title>Thousands of microbial genomes shed light on interconnected biogeochemical processes in an aquifer system.</title>
        <authorList>
            <person name="Anantharaman K."/>
            <person name="Brown C.T."/>
            <person name="Hug L.A."/>
            <person name="Sharon I."/>
            <person name="Castelle C.J."/>
            <person name="Probst A.J."/>
            <person name="Thomas B.C."/>
            <person name="Singh A."/>
            <person name="Wilkins M.J."/>
            <person name="Karaoz U."/>
            <person name="Brodie E.L."/>
            <person name="Williams K.H."/>
            <person name="Hubbard S.S."/>
            <person name="Banfield J.F."/>
        </authorList>
    </citation>
    <scope>NUCLEOTIDE SEQUENCE [LARGE SCALE GENOMIC DNA]</scope>
</reference>
<evidence type="ECO:0000313" key="5">
    <source>
        <dbReference type="Proteomes" id="UP000177082"/>
    </source>
</evidence>
<sequence length="180" mass="20531">MAKSRFKDKVVSYSKAFKLSARLGRNKKIGFATGVFDVLHLGHVFFLDSIKKKVDVLMVGVDDNETSKRIKGEDMPYFDETERAQMLAVLSIVDYVFVFKGPCNQKILSEIKPTYYGVSPFDPVLTKKKKDAKKAGVKVFVSPYFLKSYSTSKVGRALRFSYLLSRSIYPSQRKDWNSLK</sequence>
<dbReference type="InterPro" id="IPR004821">
    <property type="entry name" value="Cyt_trans-like"/>
</dbReference>
<dbReference type="PANTHER" id="PTHR43793">
    <property type="entry name" value="FAD SYNTHASE"/>
    <property type="match status" value="1"/>
</dbReference>
<evidence type="ECO:0000256" key="1">
    <source>
        <dbReference type="ARBA" id="ARBA00022679"/>
    </source>
</evidence>
<feature type="domain" description="Cytidyltransferase-like" evidence="3">
    <location>
        <begin position="32"/>
        <end position="115"/>
    </location>
</feature>
<dbReference type="NCBIfam" id="TIGR00125">
    <property type="entry name" value="cyt_tran_rel"/>
    <property type="match status" value="1"/>
</dbReference>
<name>A0A1F8BD31_9BACT</name>
<dbReference type="EMBL" id="MGHF01000035">
    <property type="protein sequence ID" value="OGM61589.1"/>
    <property type="molecule type" value="Genomic_DNA"/>
</dbReference>
<dbReference type="STRING" id="1802519.A2961_03965"/>
<evidence type="ECO:0000259" key="3">
    <source>
        <dbReference type="Pfam" id="PF01467"/>
    </source>
</evidence>
<dbReference type="AlphaFoldDB" id="A0A1F8BD31"/>
<protein>
    <recommendedName>
        <fullName evidence="3">Cytidyltransferase-like domain-containing protein</fullName>
    </recommendedName>
</protein>
<evidence type="ECO:0000313" key="4">
    <source>
        <dbReference type="EMBL" id="OGM61589.1"/>
    </source>
</evidence>
<dbReference type="GO" id="GO:0016779">
    <property type="term" value="F:nucleotidyltransferase activity"/>
    <property type="evidence" value="ECO:0007669"/>
    <property type="project" value="UniProtKB-KW"/>
</dbReference>
<accession>A0A1F8BD31</accession>
<dbReference type="Gene3D" id="3.40.50.620">
    <property type="entry name" value="HUPs"/>
    <property type="match status" value="1"/>
</dbReference>